<feature type="domain" description="ABC-2 type transporter transmembrane" evidence="7">
    <location>
        <begin position="62"/>
        <end position="262"/>
    </location>
</feature>
<organism evidence="8">
    <name type="scientific">mine drainage metagenome</name>
    <dbReference type="NCBI Taxonomy" id="410659"/>
    <lineage>
        <taxon>unclassified sequences</taxon>
        <taxon>metagenomes</taxon>
        <taxon>ecological metagenomes</taxon>
    </lineage>
</organism>
<dbReference type="InterPro" id="IPR013525">
    <property type="entry name" value="ABC2_TM"/>
</dbReference>
<keyword evidence="2 6" id="KW-0812">Transmembrane</keyword>
<feature type="transmembrane region" description="Helical" evidence="6">
    <location>
        <begin position="251"/>
        <end position="269"/>
    </location>
</feature>
<feature type="transmembrane region" description="Helical" evidence="6">
    <location>
        <begin position="200"/>
        <end position="231"/>
    </location>
</feature>
<gene>
    <name evidence="8" type="ORF">GALL_450000</name>
</gene>
<feature type="compositionally biased region" description="Polar residues" evidence="5">
    <location>
        <begin position="299"/>
        <end position="308"/>
    </location>
</feature>
<feature type="transmembrane region" description="Helical" evidence="6">
    <location>
        <begin position="113"/>
        <end position="143"/>
    </location>
</feature>
<protein>
    <submittedName>
        <fullName evidence="8">ABC-2 family transporter protein</fullName>
    </submittedName>
</protein>
<name>A0A1J5QBM9_9ZZZZ</name>
<evidence type="ECO:0000313" key="8">
    <source>
        <dbReference type="EMBL" id="OIQ73365.1"/>
    </source>
</evidence>
<evidence type="ECO:0000256" key="1">
    <source>
        <dbReference type="ARBA" id="ARBA00004141"/>
    </source>
</evidence>
<feature type="region of interest" description="Disordered" evidence="5">
    <location>
        <begin position="274"/>
        <end position="308"/>
    </location>
</feature>
<feature type="transmembrane region" description="Helical" evidence="6">
    <location>
        <begin position="163"/>
        <end position="188"/>
    </location>
</feature>
<comment type="caution">
    <text evidence="8">The sequence shown here is derived from an EMBL/GenBank/DDBJ whole genome shotgun (WGS) entry which is preliminary data.</text>
</comment>
<evidence type="ECO:0000256" key="2">
    <source>
        <dbReference type="ARBA" id="ARBA00022692"/>
    </source>
</evidence>
<accession>A0A1J5QBM9</accession>
<dbReference type="Pfam" id="PF12698">
    <property type="entry name" value="ABC2_membrane_3"/>
    <property type="match status" value="1"/>
</dbReference>
<keyword evidence="3 6" id="KW-1133">Transmembrane helix</keyword>
<evidence type="ECO:0000256" key="6">
    <source>
        <dbReference type="SAM" id="Phobius"/>
    </source>
</evidence>
<evidence type="ECO:0000259" key="7">
    <source>
        <dbReference type="Pfam" id="PF12698"/>
    </source>
</evidence>
<feature type="transmembrane region" description="Helical" evidence="6">
    <location>
        <begin position="20"/>
        <end position="40"/>
    </location>
</feature>
<dbReference type="GO" id="GO:0016020">
    <property type="term" value="C:membrane"/>
    <property type="evidence" value="ECO:0007669"/>
    <property type="project" value="UniProtKB-SubCell"/>
</dbReference>
<dbReference type="EMBL" id="MLJW01002895">
    <property type="protein sequence ID" value="OIQ73365.1"/>
    <property type="molecule type" value="Genomic_DNA"/>
</dbReference>
<evidence type="ECO:0000256" key="4">
    <source>
        <dbReference type="ARBA" id="ARBA00023136"/>
    </source>
</evidence>
<feature type="compositionally biased region" description="Basic residues" evidence="5">
    <location>
        <begin position="282"/>
        <end position="291"/>
    </location>
</feature>
<keyword evidence="4 6" id="KW-0472">Membrane</keyword>
<evidence type="ECO:0000256" key="3">
    <source>
        <dbReference type="ARBA" id="ARBA00022989"/>
    </source>
</evidence>
<evidence type="ECO:0000256" key="5">
    <source>
        <dbReference type="SAM" id="MobiDB-lite"/>
    </source>
</evidence>
<dbReference type="AlphaFoldDB" id="A0A1J5QBM9"/>
<feature type="transmembrane region" description="Helical" evidence="6">
    <location>
        <begin position="66"/>
        <end position="92"/>
    </location>
</feature>
<reference evidence="8" key="1">
    <citation type="submission" date="2016-10" db="EMBL/GenBank/DDBJ databases">
        <title>Sequence of Gallionella enrichment culture.</title>
        <authorList>
            <person name="Poehlein A."/>
            <person name="Muehling M."/>
            <person name="Daniel R."/>
        </authorList>
    </citation>
    <scope>NUCLEOTIDE SEQUENCE</scope>
</reference>
<proteinExistence type="predicted"/>
<dbReference type="GO" id="GO:0140359">
    <property type="term" value="F:ABC-type transporter activity"/>
    <property type="evidence" value="ECO:0007669"/>
    <property type="project" value="InterPro"/>
</dbReference>
<comment type="subcellular location">
    <subcellularLocation>
        <location evidence="1">Membrane</location>
        <topology evidence="1">Multi-pass membrane protein</topology>
    </subcellularLocation>
</comment>
<sequence>MMRQVAAVYRFSLREMLRSWLLWLMGGFLVAAAPTATAFLRRSSLWAALDGARSAPPLSPGDQSSIVVGVVVVFVYAVTLMSGSVITTNVALERTSKVSILVFRLARPAVVVWGKLLAVATLVASAVLIVGAEVAVLAAAGMLPLRGILDAVGLGGIGVGPALVAGTCAALGVTLYTVLYAIVGLLVTDSAQLQFAQAPVTVVLIASFTAVFSTLASPSAVLATVLALVPFTSPFMEAGRVISQAASPVEQVSSFLLLLLAVAGATRAMSAMVRSRDPVGRAPRRSRRRPRTAALRTLDQITSPPTDR</sequence>